<organism evidence="5 6">
    <name type="scientific">Coffea canephora</name>
    <name type="common">Robusta coffee</name>
    <dbReference type="NCBI Taxonomy" id="49390"/>
    <lineage>
        <taxon>Eukaryota</taxon>
        <taxon>Viridiplantae</taxon>
        <taxon>Streptophyta</taxon>
        <taxon>Embryophyta</taxon>
        <taxon>Tracheophyta</taxon>
        <taxon>Spermatophyta</taxon>
        <taxon>Magnoliopsida</taxon>
        <taxon>eudicotyledons</taxon>
        <taxon>Gunneridae</taxon>
        <taxon>Pentapetalae</taxon>
        <taxon>asterids</taxon>
        <taxon>lamiids</taxon>
        <taxon>Gentianales</taxon>
        <taxon>Rubiaceae</taxon>
        <taxon>Ixoroideae</taxon>
        <taxon>Gardenieae complex</taxon>
        <taxon>Bertiereae - Coffeeae clade</taxon>
        <taxon>Coffeeae</taxon>
        <taxon>Coffea</taxon>
    </lineage>
</organism>
<evidence type="ECO:0000256" key="2">
    <source>
        <dbReference type="ARBA" id="ARBA00022737"/>
    </source>
</evidence>
<evidence type="ECO:0000313" key="6">
    <source>
        <dbReference type="Proteomes" id="UP000295252"/>
    </source>
</evidence>
<accession>A0A068ULI2</accession>
<dbReference type="PhylomeDB" id="A0A068ULI2"/>
<dbReference type="GO" id="GO:0003723">
    <property type="term" value="F:RNA binding"/>
    <property type="evidence" value="ECO:0007669"/>
    <property type="project" value="InterPro"/>
</dbReference>
<reference evidence="6" key="1">
    <citation type="journal article" date="2014" name="Science">
        <title>The coffee genome provides insight into the convergent evolution of caffeine biosynthesis.</title>
        <authorList>
            <person name="Denoeud F."/>
            <person name="Carretero-Paulet L."/>
            <person name="Dereeper A."/>
            <person name="Droc G."/>
            <person name="Guyot R."/>
            <person name="Pietrella M."/>
            <person name="Zheng C."/>
            <person name="Alberti A."/>
            <person name="Anthony F."/>
            <person name="Aprea G."/>
            <person name="Aury J.M."/>
            <person name="Bento P."/>
            <person name="Bernard M."/>
            <person name="Bocs S."/>
            <person name="Campa C."/>
            <person name="Cenci A."/>
            <person name="Combes M.C."/>
            <person name="Crouzillat D."/>
            <person name="Da Silva C."/>
            <person name="Daddiego L."/>
            <person name="De Bellis F."/>
            <person name="Dussert S."/>
            <person name="Garsmeur O."/>
            <person name="Gayraud T."/>
            <person name="Guignon V."/>
            <person name="Jahn K."/>
            <person name="Jamilloux V."/>
            <person name="Joet T."/>
            <person name="Labadie K."/>
            <person name="Lan T."/>
            <person name="Leclercq J."/>
            <person name="Lepelley M."/>
            <person name="Leroy T."/>
            <person name="Li L.T."/>
            <person name="Librado P."/>
            <person name="Lopez L."/>
            <person name="Munoz A."/>
            <person name="Noel B."/>
            <person name="Pallavicini A."/>
            <person name="Perrotta G."/>
            <person name="Poncet V."/>
            <person name="Pot D."/>
            <person name="Priyono X."/>
            <person name="Rigoreau M."/>
            <person name="Rouard M."/>
            <person name="Rozas J."/>
            <person name="Tranchant-Dubreuil C."/>
            <person name="VanBuren R."/>
            <person name="Zhang Q."/>
            <person name="Andrade A.C."/>
            <person name="Argout X."/>
            <person name="Bertrand B."/>
            <person name="de Kochko A."/>
            <person name="Graziosi G."/>
            <person name="Henry R.J."/>
            <person name="Jayarama X."/>
            <person name="Ming R."/>
            <person name="Nagai C."/>
            <person name="Rounsley S."/>
            <person name="Sankoff D."/>
            <person name="Giuliano G."/>
            <person name="Albert V.A."/>
            <person name="Wincker P."/>
            <person name="Lashermes P."/>
        </authorList>
    </citation>
    <scope>NUCLEOTIDE SEQUENCE [LARGE SCALE GENOMIC DNA]</scope>
    <source>
        <strain evidence="6">cv. DH200-94</strain>
    </source>
</reference>
<dbReference type="PROSITE" id="PS51375">
    <property type="entry name" value="PPR"/>
    <property type="match status" value="4"/>
</dbReference>
<dbReference type="OMA" id="DEMVIRD"/>
<dbReference type="Gramene" id="CDP09301">
    <property type="protein sequence ID" value="CDP09301"/>
    <property type="gene ID" value="GSCOC_T00028609001"/>
</dbReference>
<comment type="similarity">
    <text evidence="1">Belongs to the PPR family. PCMP-H subfamily.</text>
</comment>
<dbReference type="AlphaFoldDB" id="A0A068ULI2"/>
<dbReference type="EMBL" id="HG739122">
    <property type="protein sequence ID" value="CDP09301.1"/>
    <property type="molecule type" value="Genomic_DNA"/>
</dbReference>
<dbReference type="InterPro" id="IPR002885">
    <property type="entry name" value="PPR_rpt"/>
</dbReference>
<dbReference type="Pfam" id="PF01535">
    <property type="entry name" value="PPR"/>
    <property type="match status" value="1"/>
</dbReference>
<evidence type="ECO:0000313" key="5">
    <source>
        <dbReference type="EMBL" id="CDP09301.1"/>
    </source>
</evidence>
<proteinExistence type="inferred from homology"/>
<dbReference type="NCBIfam" id="TIGR00756">
    <property type="entry name" value="PPR"/>
    <property type="match status" value="4"/>
</dbReference>
<dbReference type="PANTHER" id="PTHR47926:SF533">
    <property type="entry name" value="DYW DOMAIN-CONTAINING PROTEIN"/>
    <property type="match status" value="1"/>
</dbReference>
<evidence type="ECO:0000256" key="1">
    <source>
        <dbReference type="ARBA" id="ARBA00006643"/>
    </source>
</evidence>
<dbReference type="Pfam" id="PF20431">
    <property type="entry name" value="E_motif"/>
    <property type="match status" value="1"/>
</dbReference>
<dbReference type="Pfam" id="PF13041">
    <property type="entry name" value="PPR_2"/>
    <property type="match status" value="3"/>
</dbReference>
<dbReference type="InterPro" id="IPR046960">
    <property type="entry name" value="PPR_At4g14850-like_plant"/>
</dbReference>
<dbReference type="InterPro" id="IPR011990">
    <property type="entry name" value="TPR-like_helical_dom_sf"/>
</dbReference>
<dbReference type="Proteomes" id="UP000295252">
    <property type="component" value="Chromosome IV"/>
</dbReference>
<keyword evidence="6" id="KW-1185">Reference proteome</keyword>
<dbReference type="InterPro" id="IPR032867">
    <property type="entry name" value="DYW_dom"/>
</dbReference>
<dbReference type="FunFam" id="1.25.40.10:FF:000344">
    <property type="entry name" value="Pentatricopeptide repeat-containing protein"/>
    <property type="match status" value="1"/>
</dbReference>
<protein>
    <recommendedName>
        <fullName evidence="4">DYW domain-containing protein</fullName>
    </recommendedName>
</protein>
<keyword evidence="2" id="KW-0677">Repeat</keyword>
<feature type="repeat" description="PPR" evidence="3">
    <location>
        <begin position="148"/>
        <end position="178"/>
    </location>
</feature>
<dbReference type="SUPFAM" id="SSF48452">
    <property type="entry name" value="TPR-like"/>
    <property type="match status" value="1"/>
</dbReference>
<sequence length="671" mass="76419">MNTRELRSLSSRSRDFFYASLSNALSSATNQRNLRRIHSLIITLGLHNSVLFSGKLISKYSQFKDPLASLSIFGQSSHKKNVYLWNTIIGAMTLIRKALDFYTLMRELRIVSDNYTLPSVINSCANLLDFETAKLVHDHVLEVDFGSDLYICNALIDMYSRLNNLDRARNVFDGMSKRDLITWNSLISGYSSNGYWDEALEFFYKLRMVGLIPDCFTVSSVLPACGGLMEVVKGQLIHGLVEKIGVMRDVIVSNGLLSMYFKFDKLVDCEKVFNKMDVRDTVTWNTMICGFCNSSLYDESIRLLFQMVHDFEPDTITLSSVLQACGHVRYLKSGRSVHDYMVKNRYTGDITANNLLINMYTKCGELLASREVFDIFKLMKTKDVISWTALISAYGMYGERMKALKVFQKMKKVGIVPDHVVFVAILFAFSHSGLVQEGWDCFYQMKNDYSIEPRKEHYACMVDLLSRSGLLAEAEDFILLMPQKPDASIWGALLSACRSSGDIKIAERVSKRLLELNSDDPGYHVLASNVYAALGKWDKVKIIRKSLRARGLKKQPGFSWLEIQNRVYIFGTGHRFFEQYKELHDFLVVLSDLMAKEGYVADLRFALHDVEDDEKVEMLSGHSERLAIAFGVLNTEPGSPLQIMKNLLILVRDANRFHLFKDGTCSCGDHW</sequence>
<feature type="repeat" description="PPR" evidence="3">
    <location>
        <begin position="179"/>
        <end position="213"/>
    </location>
</feature>
<dbReference type="FunFam" id="1.25.40.10:FF:000381">
    <property type="entry name" value="Pentatricopeptide repeat-containing protein"/>
    <property type="match status" value="1"/>
</dbReference>
<evidence type="ECO:0000256" key="3">
    <source>
        <dbReference type="PROSITE-ProRule" id="PRU00708"/>
    </source>
</evidence>
<dbReference type="PANTHER" id="PTHR47926">
    <property type="entry name" value="PENTATRICOPEPTIDE REPEAT-CONTAINING PROTEIN"/>
    <property type="match status" value="1"/>
</dbReference>
<dbReference type="GO" id="GO:0008270">
    <property type="term" value="F:zinc ion binding"/>
    <property type="evidence" value="ECO:0007669"/>
    <property type="project" value="InterPro"/>
</dbReference>
<dbReference type="FunCoup" id="A0A068ULI2">
    <property type="interactions" value="84"/>
</dbReference>
<dbReference type="FunFam" id="1.25.40.10:FF:000090">
    <property type="entry name" value="Pentatricopeptide repeat-containing protein, chloroplastic"/>
    <property type="match status" value="1"/>
</dbReference>
<dbReference type="OrthoDB" id="185373at2759"/>
<dbReference type="GO" id="GO:0009451">
    <property type="term" value="P:RNA modification"/>
    <property type="evidence" value="ECO:0007669"/>
    <property type="project" value="InterPro"/>
</dbReference>
<dbReference type="InParanoid" id="A0A068ULI2"/>
<feature type="repeat" description="PPR" evidence="3">
    <location>
        <begin position="383"/>
        <end position="417"/>
    </location>
</feature>
<evidence type="ECO:0000259" key="4">
    <source>
        <dbReference type="Pfam" id="PF14432"/>
    </source>
</evidence>
<dbReference type="Pfam" id="PF14432">
    <property type="entry name" value="DYW_deaminase"/>
    <property type="match status" value="1"/>
</dbReference>
<dbReference type="Gene3D" id="1.25.40.10">
    <property type="entry name" value="Tetratricopeptide repeat domain"/>
    <property type="match status" value="4"/>
</dbReference>
<feature type="domain" description="DYW" evidence="4">
    <location>
        <begin position="598"/>
        <end position="649"/>
    </location>
</feature>
<dbReference type="InterPro" id="IPR046848">
    <property type="entry name" value="E_motif"/>
</dbReference>
<feature type="repeat" description="PPR" evidence="3">
    <location>
        <begin position="280"/>
        <end position="310"/>
    </location>
</feature>
<name>A0A068ULI2_COFCA</name>
<gene>
    <name evidence="5" type="ORF">GSCOC_T00028609001</name>
</gene>